<dbReference type="EMBL" id="KL661939">
    <property type="protein sequence ID" value="KFA60054.1"/>
    <property type="molecule type" value="Genomic_DNA"/>
</dbReference>
<keyword evidence="2" id="KW-1185">Reference proteome</keyword>
<dbReference type="AlphaFoldDB" id="A0A084Q7W9"/>
<accession>A0A084Q7W9</accession>
<organism evidence="1 2">
    <name type="scientific">Stachybotrys chlorohalonatus (strain IBT 40285)</name>
    <dbReference type="NCBI Taxonomy" id="1283841"/>
    <lineage>
        <taxon>Eukaryota</taxon>
        <taxon>Fungi</taxon>
        <taxon>Dikarya</taxon>
        <taxon>Ascomycota</taxon>
        <taxon>Pezizomycotina</taxon>
        <taxon>Sordariomycetes</taxon>
        <taxon>Hypocreomycetidae</taxon>
        <taxon>Hypocreales</taxon>
        <taxon>Stachybotryaceae</taxon>
        <taxon>Stachybotrys</taxon>
    </lineage>
</organism>
<reference evidence="1 2" key="1">
    <citation type="journal article" date="2014" name="BMC Genomics">
        <title>Comparative genome sequencing reveals chemotype-specific gene clusters in the toxigenic black mold Stachybotrys.</title>
        <authorList>
            <person name="Semeiks J."/>
            <person name="Borek D."/>
            <person name="Otwinowski Z."/>
            <person name="Grishin N.V."/>
        </authorList>
    </citation>
    <scope>NUCLEOTIDE SEQUENCE [LARGE SCALE GENOMIC DNA]</scope>
    <source>
        <strain evidence="1 2">IBT 40285</strain>
    </source>
</reference>
<dbReference type="Proteomes" id="UP000028524">
    <property type="component" value="Unassembled WGS sequence"/>
</dbReference>
<proteinExistence type="predicted"/>
<protein>
    <submittedName>
        <fullName evidence="1">Uncharacterized protein</fullName>
    </submittedName>
</protein>
<evidence type="ECO:0000313" key="2">
    <source>
        <dbReference type="Proteomes" id="UP000028524"/>
    </source>
</evidence>
<sequence>MLRPNRLKALWSMFISTDPARGAKPHPCRTHLDTAMPPTYQGFRRQSPAYRELPARTEHPTHRSMEFSSPAHGMGLEACSSAQGSILFQLGGCGEGAVLDGFSPVLFVGRPASQQRTWMPPTRFYPPYYVAATIGCA</sequence>
<dbReference type="InParanoid" id="A0A084Q7W9"/>
<name>A0A084Q7W9_STAC4</name>
<gene>
    <name evidence="1" type="ORF">S40285_10703</name>
</gene>
<dbReference type="HOGENOM" id="CLU_1866424_0_0_1"/>
<evidence type="ECO:0000313" key="1">
    <source>
        <dbReference type="EMBL" id="KFA60054.1"/>
    </source>
</evidence>